<name>A0A1B7NGR0_9AGAM</name>
<dbReference type="STRING" id="1314800.A0A1B7NGR0"/>
<dbReference type="PANTHER" id="PTHR19879:SF9">
    <property type="entry name" value="TRANSCRIPTION INITIATION FACTOR TFIID SUBUNIT 5"/>
    <property type="match status" value="1"/>
</dbReference>
<keyword evidence="1 3" id="KW-0853">WD repeat</keyword>
<proteinExistence type="predicted"/>
<dbReference type="SMART" id="SM00320">
    <property type="entry name" value="WD40"/>
    <property type="match status" value="5"/>
</dbReference>
<reference evidence="4 5" key="1">
    <citation type="submission" date="2016-06" db="EMBL/GenBank/DDBJ databases">
        <title>Comparative genomics of the ectomycorrhizal sister species Rhizopogon vinicolor and Rhizopogon vesiculosus (Basidiomycota: Boletales) reveals a divergence of the mating type B locus.</title>
        <authorList>
            <consortium name="DOE Joint Genome Institute"/>
            <person name="Mujic A.B."/>
            <person name="Kuo A."/>
            <person name="Tritt A."/>
            <person name="Lipzen A."/>
            <person name="Chen C."/>
            <person name="Johnson J."/>
            <person name="Sharma A."/>
            <person name="Barry K."/>
            <person name="Grigoriev I.V."/>
            <person name="Spatafora J.W."/>
        </authorList>
    </citation>
    <scope>NUCLEOTIDE SEQUENCE [LARGE SCALE GENOMIC DNA]</scope>
    <source>
        <strain evidence="4 5">AM-OR11-026</strain>
    </source>
</reference>
<evidence type="ECO:0000313" key="5">
    <source>
        <dbReference type="Proteomes" id="UP000092154"/>
    </source>
</evidence>
<dbReference type="PROSITE" id="PS50082">
    <property type="entry name" value="WD_REPEATS_2"/>
    <property type="match status" value="3"/>
</dbReference>
<dbReference type="PANTHER" id="PTHR19879">
    <property type="entry name" value="TRANSCRIPTION INITIATION FACTOR TFIID"/>
    <property type="match status" value="1"/>
</dbReference>
<evidence type="ECO:0000313" key="4">
    <source>
        <dbReference type="EMBL" id="OAX44075.1"/>
    </source>
</evidence>
<dbReference type="InParanoid" id="A0A1B7NGR0"/>
<evidence type="ECO:0000256" key="3">
    <source>
        <dbReference type="PROSITE-ProRule" id="PRU00221"/>
    </source>
</evidence>
<gene>
    <name evidence="4" type="ORF">K503DRAFT_582122</name>
</gene>
<dbReference type="PROSITE" id="PS50294">
    <property type="entry name" value="WD_REPEATS_REGION"/>
    <property type="match status" value="3"/>
</dbReference>
<dbReference type="Pfam" id="PF00400">
    <property type="entry name" value="WD40"/>
    <property type="match status" value="3"/>
</dbReference>
<evidence type="ECO:0000256" key="1">
    <source>
        <dbReference type="ARBA" id="ARBA00022574"/>
    </source>
</evidence>
<dbReference type="PRINTS" id="PR00320">
    <property type="entry name" value="GPROTEINBRPT"/>
</dbReference>
<dbReference type="OrthoDB" id="2687506at2759"/>
<dbReference type="InterPro" id="IPR015943">
    <property type="entry name" value="WD40/YVTN_repeat-like_dom_sf"/>
</dbReference>
<feature type="repeat" description="WD" evidence="3">
    <location>
        <begin position="23"/>
        <end position="64"/>
    </location>
</feature>
<dbReference type="InterPro" id="IPR036322">
    <property type="entry name" value="WD40_repeat_dom_sf"/>
</dbReference>
<dbReference type="InterPro" id="IPR001680">
    <property type="entry name" value="WD40_rpt"/>
</dbReference>
<feature type="repeat" description="WD" evidence="3">
    <location>
        <begin position="244"/>
        <end position="285"/>
    </location>
</feature>
<dbReference type="EMBL" id="KV448129">
    <property type="protein sequence ID" value="OAX44075.1"/>
    <property type="molecule type" value="Genomic_DNA"/>
</dbReference>
<dbReference type="CDD" id="cd00200">
    <property type="entry name" value="WD40"/>
    <property type="match status" value="1"/>
</dbReference>
<organism evidence="4 5">
    <name type="scientific">Rhizopogon vinicolor AM-OR11-026</name>
    <dbReference type="NCBI Taxonomy" id="1314800"/>
    <lineage>
        <taxon>Eukaryota</taxon>
        <taxon>Fungi</taxon>
        <taxon>Dikarya</taxon>
        <taxon>Basidiomycota</taxon>
        <taxon>Agaricomycotina</taxon>
        <taxon>Agaricomycetes</taxon>
        <taxon>Agaricomycetidae</taxon>
        <taxon>Boletales</taxon>
        <taxon>Suillineae</taxon>
        <taxon>Rhizopogonaceae</taxon>
        <taxon>Rhizopogon</taxon>
    </lineage>
</organism>
<accession>A0A1B7NGR0</accession>
<evidence type="ECO:0000256" key="2">
    <source>
        <dbReference type="ARBA" id="ARBA00022737"/>
    </source>
</evidence>
<dbReference type="SUPFAM" id="SSF50978">
    <property type="entry name" value="WD40 repeat-like"/>
    <property type="match status" value="1"/>
</dbReference>
<dbReference type="Proteomes" id="UP000092154">
    <property type="component" value="Unassembled WGS sequence"/>
</dbReference>
<dbReference type="AlphaFoldDB" id="A0A1B7NGR0"/>
<feature type="repeat" description="WD" evidence="3">
    <location>
        <begin position="110"/>
        <end position="151"/>
    </location>
</feature>
<keyword evidence="5" id="KW-1185">Reference proteome</keyword>
<dbReference type="InterPro" id="IPR020472">
    <property type="entry name" value="WD40_PAC1"/>
</dbReference>
<sequence>MASTSTRPAPAAKEMILTPVITLEGPEDYVQSISYFPDGKQMISGCGDRAVRRWDLQAGKEIEKARKVCEHQLKAVAVSRDSRWVVTAGGNNEHGELKAWEVETGIVKTFHGHSQKINCIDISADGMMLASGSADETTRIWSLDTGKLVAGPFEATDGVGAIRLSPDSKKLVANSWTGVCLEVWDIQTQKLDQRVKGKMTTHWSAPVFWTNEGTILAVFSFNDLGASSFYEFDASTLETVGAPFKGHTLHIKSLALSSDGALVASASQDCTIKLWAFESRQPLVSLDVRDPDIVVFSPDTQQLAYATEFKVYICNIPPNILASIGLVTKGHPKETGATLRNLLDPDAARRPRPRNTSTPPFISCAPNLPIPLPTRDPQQHVFLRHLRNFLRLSSVTDVFPPVPNEEPRDPLDVYLLYFSFSS</sequence>
<keyword evidence="2" id="KW-0677">Repeat</keyword>
<dbReference type="Gene3D" id="2.130.10.10">
    <property type="entry name" value="YVTN repeat-like/Quinoprotein amine dehydrogenase"/>
    <property type="match status" value="2"/>
</dbReference>
<protein>
    <submittedName>
        <fullName evidence="4">WD40 repeat-like protein</fullName>
    </submittedName>
</protein>